<keyword evidence="2" id="KW-0472">Membrane</keyword>
<protein>
    <submittedName>
        <fullName evidence="3">Uncharacterized protein</fullName>
    </submittedName>
</protein>
<reference evidence="4" key="1">
    <citation type="submission" date="2019-10" db="EMBL/GenBank/DDBJ databases">
        <title>Corvus moneduloides (New Caledonian crow) genome, bCorMon1, primary haplotype.</title>
        <authorList>
            <person name="Rutz C."/>
            <person name="Fungtammasan C."/>
            <person name="Mountcastle J."/>
            <person name="Formenti G."/>
            <person name="Chow W."/>
            <person name="Howe K."/>
            <person name="Steele M.P."/>
            <person name="Fernandes J."/>
            <person name="Gilbert M.T.P."/>
            <person name="Fedrigo O."/>
            <person name="Jarvis E.D."/>
            <person name="Gemmell N."/>
        </authorList>
    </citation>
    <scope>NUCLEOTIDE SEQUENCE [LARGE SCALE GENOMIC DNA]</scope>
</reference>
<evidence type="ECO:0000256" key="2">
    <source>
        <dbReference type="SAM" id="Phobius"/>
    </source>
</evidence>
<organism evidence="3 4">
    <name type="scientific">Corvus moneduloides</name>
    <name type="common">New Caledonian crow</name>
    <dbReference type="NCBI Taxonomy" id="1196302"/>
    <lineage>
        <taxon>Eukaryota</taxon>
        <taxon>Metazoa</taxon>
        <taxon>Chordata</taxon>
        <taxon>Craniata</taxon>
        <taxon>Vertebrata</taxon>
        <taxon>Euteleostomi</taxon>
        <taxon>Archelosauria</taxon>
        <taxon>Archosauria</taxon>
        <taxon>Dinosauria</taxon>
        <taxon>Saurischia</taxon>
        <taxon>Theropoda</taxon>
        <taxon>Coelurosauria</taxon>
        <taxon>Aves</taxon>
        <taxon>Neognathae</taxon>
        <taxon>Neoaves</taxon>
        <taxon>Telluraves</taxon>
        <taxon>Australaves</taxon>
        <taxon>Passeriformes</taxon>
        <taxon>Corvoidea</taxon>
        <taxon>Corvidae</taxon>
        <taxon>Corvus</taxon>
    </lineage>
</organism>
<keyword evidence="4" id="KW-1185">Reference proteome</keyword>
<evidence type="ECO:0000313" key="4">
    <source>
        <dbReference type="Proteomes" id="UP000694553"/>
    </source>
</evidence>
<dbReference type="Proteomes" id="UP000694553">
    <property type="component" value="Unassembled WGS sequence"/>
</dbReference>
<accession>A0A8C3DF38</accession>
<feature type="region of interest" description="Disordered" evidence="1">
    <location>
        <begin position="38"/>
        <end position="59"/>
    </location>
</feature>
<evidence type="ECO:0000256" key="1">
    <source>
        <dbReference type="SAM" id="MobiDB-lite"/>
    </source>
</evidence>
<sequence length="124" mass="14404">MDTSVVRLWCYCHKLFIEIFFSLISFLVPSGKREYKKGALTPRGRGKTSPAALDQPSGRRYHTSGCLFLQVASSSGERVSELQKQVFRSFLKVQKRMFYDFPQVQISPENVPEESPLMQFFFFY</sequence>
<dbReference type="AlphaFoldDB" id="A0A8C3DF38"/>
<name>A0A8C3DF38_CORMO</name>
<keyword evidence="2" id="KW-1133">Transmembrane helix</keyword>
<feature type="transmembrane region" description="Helical" evidence="2">
    <location>
        <begin position="6"/>
        <end position="28"/>
    </location>
</feature>
<evidence type="ECO:0000313" key="3">
    <source>
        <dbReference type="Ensembl" id="ENSCMUP00000006023.2"/>
    </source>
</evidence>
<reference evidence="3" key="3">
    <citation type="submission" date="2025-09" db="UniProtKB">
        <authorList>
            <consortium name="Ensembl"/>
        </authorList>
    </citation>
    <scope>IDENTIFICATION</scope>
</reference>
<proteinExistence type="predicted"/>
<reference evidence="3" key="2">
    <citation type="submission" date="2025-08" db="UniProtKB">
        <authorList>
            <consortium name="Ensembl"/>
        </authorList>
    </citation>
    <scope>IDENTIFICATION</scope>
</reference>
<keyword evidence="2" id="KW-0812">Transmembrane</keyword>
<dbReference type="Ensembl" id="ENSCMUT00000006498.2">
    <property type="protein sequence ID" value="ENSCMUP00000006023.2"/>
    <property type="gene ID" value="ENSCMUG00000004007.2"/>
</dbReference>
<accession>A0A8U7M1I2</accession>